<proteinExistence type="predicted"/>
<feature type="transmembrane region" description="Helical" evidence="2">
    <location>
        <begin position="6"/>
        <end position="25"/>
    </location>
</feature>
<evidence type="ECO:0000313" key="4">
    <source>
        <dbReference type="Proteomes" id="UP000192468"/>
    </source>
</evidence>
<keyword evidence="2" id="KW-1133">Transmembrane helix</keyword>
<evidence type="ECO:0000256" key="1">
    <source>
        <dbReference type="SAM" id="MobiDB-lite"/>
    </source>
</evidence>
<dbReference type="AlphaFoldDB" id="A0A1W1XPW4"/>
<feature type="compositionally biased region" description="Basic residues" evidence="1">
    <location>
        <begin position="107"/>
        <end position="121"/>
    </location>
</feature>
<feature type="transmembrane region" description="Helical" evidence="2">
    <location>
        <begin position="37"/>
        <end position="56"/>
    </location>
</feature>
<dbReference type="EMBL" id="FWXH01000011">
    <property type="protein sequence ID" value="SMC26040.1"/>
    <property type="molecule type" value="Genomic_DNA"/>
</dbReference>
<organism evidence="3 4">
    <name type="scientific">Clostridium acidisoli DSM 12555</name>
    <dbReference type="NCBI Taxonomy" id="1121291"/>
    <lineage>
        <taxon>Bacteria</taxon>
        <taxon>Bacillati</taxon>
        <taxon>Bacillota</taxon>
        <taxon>Clostridia</taxon>
        <taxon>Eubacteriales</taxon>
        <taxon>Clostridiaceae</taxon>
        <taxon>Clostridium</taxon>
    </lineage>
</organism>
<reference evidence="3 4" key="1">
    <citation type="submission" date="2017-04" db="EMBL/GenBank/DDBJ databases">
        <authorList>
            <person name="Afonso C.L."/>
            <person name="Miller P.J."/>
            <person name="Scott M.A."/>
            <person name="Spackman E."/>
            <person name="Goraichik I."/>
            <person name="Dimitrov K.M."/>
            <person name="Suarez D.L."/>
            <person name="Swayne D.E."/>
        </authorList>
    </citation>
    <scope>NUCLEOTIDE SEQUENCE [LARGE SCALE GENOMIC DNA]</scope>
    <source>
        <strain evidence="3 4">DSM 12555</strain>
    </source>
</reference>
<keyword evidence="2" id="KW-0472">Membrane</keyword>
<gene>
    <name evidence="3" type="ORF">SAMN02745134_02688</name>
</gene>
<protein>
    <submittedName>
        <fullName evidence="3">Uncharacterized protein</fullName>
    </submittedName>
</protein>
<evidence type="ECO:0000256" key="2">
    <source>
        <dbReference type="SAM" id="Phobius"/>
    </source>
</evidence>
<accession>A0A1W1XPW4</accession>
<name>A0A1W1XPW4_9CLOT</name>
<feature type="region of interest" description="Disordered" evidence="1">
    <location>
        <begin position="92"/>
        <end position="121"/>
    </location>
</feature>
<feature type="transmembrane region" description="Helical" evidence="2">
    <location>
        <begin position="68"/>
        <end position="87"/>
    </location>
</feature>
<dbReference type="Proteomes" id="UP000192468">
    <property type="component" value="Unassembled WGS sequence"/>
</dbReference>
<dbReference type="OrthoDB" id="1923861at2"/>
<keyword evidence="2" id="KW-0812">Transmembrane</keyword>
<keyword evidence="4" id="KW-1185">Reference proteome</keyword>
<evidence type="ECO:0000313" key="3">
    <source>
        <dbReference type="EMBL" id="SMC26040.1"/>
    </source>
</evidence>
<dbReference type="RefSeq" id="WP_084116508.1">
    <property type="nucleotide sequence ID" value="NZ_FWXH01000011.1"/>
</dbReference>
<dbReference type="STRING" id="1121291.SAMN02745134_02688"/>
<sequence>MGLTAVLILKVLVFAFIAIVIYNLLKKFVFSKFKPNLTVKIIATVISVILVVLSGYFSSRYSEQSWQYYIGTGIVILVILTTLDFWVGDKNKKNIKSSSSKNDSFKPKPKAKPNRVKNKKN</sequence>